<evidence type="ECO:0000256" key="5">
    <source>
        <dbReference type="ARBA" id="ARBA00022617"/>
    </source>
</evidence>
<feature type="binding site" description="axial binding residue" evidence="13">
    <location>
        <position position="920"/>
    </location>
    <ligand>
        <name>heme</name>
        <dbReference type="ChEBI" id="CHEBI:30413"/>
    </ligand>
    <ligandPart>
        <name>Fe</name>
        <dbReference type="ChEBI" id="CHEBI:18248"/>
    </ligandPart>
</feature>
<keyword evidence="5 13" id="KW-0349">Heme</keyword>
<dbReference type="PRINTS" id="PR00463">
    <property type="entry name" value="EP450I"/>
</dbReference>
<dbReference type="OrthoDB" id="1844152at2759"/>
<evidence type="ECO:0000313" key="14">
    <source>
        <dbReference type="EMBL" id="TCD66224.1"/>
    </source>
</evidence>
<dbReference type="Proteomes" id="UP000292702">
    <property type="component" value="Unassembled WGS sequence"/>
</dbReference>
<organism evidence="14 15">
    <name type="scientific">Steccherinum ochraceum</name>
    <dbReference type="NCBI Taxonomy" id="92696"/>
    <lineage>
        <taxon>Eukaryota</taxon>
        <taxon>Fungi</taxon>
        <taxon>Dikarya</taxon>
        <taxon>Basidiomycota</taxon>
        <taxon>Agaricomycotina</taxon>
        <taxon>Agaricomycetes</taxon>
        <taxon>Polyporales</taxon>
        <taxon>Steccherinaceae</taxon>
        <taxon>Steccherinum</taxon>
    </lineage>
</organism>
<sequence>MARRRRTRLSFPPGPKPWPIIGNILDMTTDRPWERFAEWSRIYGSDVIYVDLPIRPIVILGSVKAAVDLLEKRSNIYSSRARSLMIELLTWDFNFAMIPYTPKWRAHRRMLHQHFHQGVVDLYRPVQLQKVRESLLNILKTPHETRDHVRTGSMRIVRKYLPFVSEMRGKLYEEVRTAVDNGTASASLATTLIQEVRTKYGGTEDESTYDEIAMDIASVLYSAASDSTISVAEIFLLAMALYPHAQMKGQAELDKVVGSHRLPDYDDLENLPYARAIGMETLRWMATGPIGIPHAVVADDVYKGYYIPKGAMIVANVWAMMNNPDEYPAPDVFRPERFLNEDGGINTGMRDPFTVVFGFGRRICPGRYFAMNTLSIFIATILQVFDVSAGVDEFGKPVELTAEPVGDAISLQVTRWLKHPINVFSHSKLCARERRQVDAALKNVLDGRPLSTLQSQAQSRGLGPIEPSDQKSRDLAPIMDPPLIIILTLLTAIVAWAWTRSKARYPLPPGPKGLPLLGNALQIPAQLPWKKYQKWSEDLNSDIISLSLPMRPTIILNSAKVTIDLLEKRSHLYSSRVRFVVIEMMSWNTNFALMPYGPFWRAHHRTLHQYFHQSAVHHYMPQQLEHTRKLLVNIMNSPQHIRKHIRQTITSTIFAVTYGKTVEDMDHEYVTGAGTAMQGLIHALVPGAYWVEYFPFLRHIPSWVPGTSAQKLAEKYRPYVEMARNKPFEEVRAAMKEDTATPSLVNKFLDEIQSKYGDTDEGRYHEIVARNAASVVYAGGTDTTVSSVEYFLLAMALHPDVQRKAQNELDRVVGQNRLPEFEDLENMPYLRAVVMESLRWFPVSPFGIPHAVVEDDTYEGYHIPKGATVIPNVWAMTRDVDDYPDPEAFKPERYLDPHGDISPAVRDPAPLIFGFGRRICPGRHFAVNSLSILAASVLHVFEITAGVDSSGDPIQLTTEVLGGIITFVAAPCSKRLQAEV</sequence>
<dbReference type="STRING" id="92696.A0A4R0RUA0"/>
<comment type="similarity">
    <text evidence="4">Belongs to the cytochrome P450 family.</text>
</comment>
<dbReference type="InterPro" id="IPR036396">
    <property type="entry name" value="Cyt_P450_sf"/>
</dbReference>
<dbReference type="SUPFAM" id="SSF48264">
    <property type="entry name" value="Cytochrome P450"/>
    <property type="match status" value="2"/>
</dbReference>
<name>A0A4R0RUA0_9APHY</name>
<proteinExistence type="inferred from homology"/>
<evidence type="ECO:0000256" key="2">
    <source>
        <dbReference type="ARBA" id="ARBA00004167"/>
    </source>
</evidence>
<evidence type="ECO:0000256" key="1">
    <source>
        <dbReference type="ARBA" id="ARBA00001971"/>
    </source>
</evidence>
<evidence type="ECO:0000256" key="3">
    <source>
        <dbReference type="ARBA" id="ARBA00005179"/>
    </source>
</evidence>
<dbReference type="InterPro" id="IPR017972">
    <property type="entry name" value="Cyt_P450_CS"/>
</dbReference>
<keyword evidence="7 13" id="KW-0479">Metal-binding</keyword>
<evidence type="ECO:0000256" key="8">
    <source>
        <dbReference type="ARBA" id="ARBA00022989"/>
    </source>
</evidence>
<dbReference type="PANTHER" id="PTHR46300:SF7">
    <property type="entry name" value="P450, PUTATIVE (EUROFUNG)-RELATED"/>
    <property type="match status" value="1"/>
</dbReference>
<keyword evidence="10 13" id="KW-0408">Iron</keyword>
<dbReference type="InterPro" id="IPR002401">
    <property type="entry name" value="Cyt_P450_E_grp-I"/>
</dbReference>
<keyword evidence="9" id="KW-0560">Oxidoreductase</keyword>
<dbReference type="GO" id="GO:0004497">
    <property type="term" value="F:monooxygenase activity"/>
    <property type="evidence" value="ECO:0007669"/>
    <property type="project" value="UniProtKB-KW"/>
</dbReference>
<evidence type="ECO:0000313" key="15">
    <source>
        <dbReference type="Proteomes" id="UP000292702"/>
    </source>
</evidence>
<accession>A0A4R0RUA0</accession>
<evidence type="ECO:0008006" key="16">
    <source>
        <dbReference type="Google" id="ProtNLM"/>
    </source>
</evidence>
<dbReference type="InterPro" id="IPR001128">
    <property type="entry name" value="Cyt_P450"/>
</dbReference>
<dbReference type="Gene3D" id="1.10.630.10">
    <property type="entry name" value="Cytochrome P450"/>
    <property type="match status" value="3"/>
</dbReference>
<dbReference type="GO" id="GO:0020037">
    <property type="term" value="F:heme binding"/>
    <property type="evidence" value="ECO:0007669"/>
    <property type="project" value="InterPro"/>
</dbReference>
<evidence type="ECO:0000256" key="4">
    <source>
        <dbReference type="ARBA" id="ARBA00010617"/>
    </source>
</evidence>
<dbReference type="Pfam" id="PF00067">
    <property type="entry name" value="p450"/>
    <property type="match status" value="3"/>
</dbReference>
<evidence type="ECO:0000256" key="6">
    <source>
        <dbReference type="ARBA" id="ARBA00022692"/>
    </source>
</evidence>
<dbReference type="GO" id="GO:0016705">
    <property type="term" value="F:oxidoreductase activity, acting on paired donors, with incorporation or reduction of molecular oxygen"/>
    <property type="evidence" value="ECO:0007669"/>
    <property type="project" value="InterPro"/>
</dbReference>
<keyword evidence="6" id="KW-0812">Transmembrane</keyword>
<comment type="pathway">
    <text evidence="3">Secondary metabolite biosynthesis.</text>
</comment>
<dbReference type="AlphaFoldDB" id="A0A4R0RUA0"/>
<keyword evidence="15" id="KW-1185">Reference proteome</keyword>
<protein>
    <recommendedName>
        <fullName evidence="16">Cytochrome P450-dit2</fullName>
    </recommendedName>
</protein>
<comment type="subcellular location">
    <subcellularLocation>
        <location evidence="2">Membrane</location>
        <topology evidence="2">Single-pass membrane protein</topology>
    </subcellularLocation>
</comment>
<dbReference type="CDD" id="cd11065">
    <property type="entry name" value="CYP64-like"/>
    <property type="match status" value="2"/>
</dbReference>
<evidence type="ECO:0000256" key="12">
    <source>
        <dbReference type="ARBA" id="ARBA00023136"/>
    </source>
</evidence>
<evidence type="ECO:0000256" key="11">
    <source>
        <dbReference type="ARBA" id="ARBA00023033"/>
    </source>
</evidence>
<evidence type="ECO:0000256" key="10">
    <source>
        <dbReference type="ARBA" id="ARBA00023004"/>
    </source>
</evidence>
<dbReference type="GO" id="GO:0005506">
    <property type="term" value="F:iron ion binding"/>
    <property type="evidence" value="ECO:0007669"/>
    <property type="project" value="InterPro"/>
</dbReference>
<reference evidence="14 15" key="1">
    <citation type="submission" date="2018-11" db="EMBL/GenBank/DDBJ databases">
        <title>Genome assembly of Steccherinum ochraceum LE-BIN_3174, the white-rot fungus of the Steccherinaceae family (The Residual Polyporoid clade, Polyporales, Basidiomycota).</title>
        <authorList>
            <person name="Fedorova T.V."/>
            <person name="Glazunova O.A."/>
            <person name="Landesman E.O."/>
            <person name="Moiseenko K.V."/>
            <person name="Psurtseva N.V."/>
            <person name="Savinova O.S."/>
            <person name="Shakhova N.V."/>
            <person name="Tyazhelova T.V."/>
            <person name="Vasina D.V."/>
        </authorList>
    </citation>
    <scope>NUCLEOTIDE SEQUENCE [LARGE SCALE GENOMIC DNA]</scope>
    <source>
        <strain evidence="14 15">LE-BIN_3174</strain>
    </source>
</reference>
<gene>
    <name evidence="14" type="ORF">EIP91_001627</name>
</gene>
<evidence type="ECO:0000256" key="7">
    <source>
        <dbReference type="ARBA" id="ARBA00022723"/>
    </source>
</evidence>
<evidence type="ECO:0000256" key="9">
    <source>
        <dbReference type="ARBA" id="ARBA00023002"/>
    </source>
</evidence>
<evidence type="ECO:0000256" key="13">
    <source>
        <dbReference type="PIRSR" id="PIRSR602401-1"/>
    </source>
</evidence>
<keyword evidence="11" id="KW-0503">Monooxygenase</keyword>
<keyword evidence="8" id="KW-1133">Transmembrane helix</keyword>
<dbReference type="InterPro" id="IPR050364">
    <property type="entry name" value="Cytochrome_P450_fung"/>
</dbReference>
<comment type="caution">
    <text evidence="14">The sequence shown here is derived from an EMBL/GenBank/DDBJ whole genome shotgun (WGS) entry which is preliminary data.</text>
</comment>
<comment type="cofactor">
    <cofactor evidence="1 13">
        <name>heme</name>
        <dbReference type="ChEBI" id="CHEBI:30413"/>
    </cofactor>
</comment>
<keyword evidence="12" id="KW-0472">Membrane</keyword>
<dbReference type="PRINTS" id="PR00385">
    <property type="entry name" value="P450"/>
</dbReference>
<dbReference type="EMBL" id="RWJN01000144">
    <property type="protein sequence ID" value="TCD66224.1"/>
    <property type="molecule type" value="Genomic_DNA"/>
</dbReference>
<dbReference type="GO" id="GO:0016020">
    <property type="term" value="C:membrane"/>
    <property type="evidence" value="ECO:0007669"/>
    <property type="project" value="UniProtKB-SubCell"/>
</dbReference>
<dbReference type="PANTHER" id="PTHR46300">
    <property type="entry name" value="P450, PUTATIVE (EUROFUNG)-RELATED-RELATED"/>
    <property type="match status" value="1"/>
</dbReference>
<dbReference type="PROSITE" id="PS00086">
    <property type="entry name" value="CYTOCHROME_P450"/>
    <property type="match status" value="2"/>
</dbReference>